<dbReference type="GO" id="GO:0016746">
    <property type="term" value="F:acyltransferase activity"/>
    <property type="evidence" value="ECO:0007669"/>
    <property type="project" value="UniProtKB-KW"/>
</dbReference>
<evidence type="ECO:0000256" key="2">
    <source>
        <dbReference type="ARBA" id="ARBA00022679"/>
    </source>
</evidence>
<dbReference type="OrthoDB" id="671439at2759"/>
<dbReference type="PANTHER" id="PTHR31623">
    <property type="entry name" value="F21J9.9"/>
    <property type="match status" value="1"/>
</dbReference>
<evidence type="ECO:0000313" key="5">
    <source>
        <dbReference type="Proteomes" id="UP000187203"/>
    </source>
</evidence>
<keyword evidence="3" id="KW-0012">Acyltransferase</keyword>
<protein>
    <submittedName>
        <fullName evidence="4">Transferase</fullName>
    </submittedName>
</protein>
<organism evidence="4 5">
    <name type="scientific">Corchorus olitorius</name>
    <dbReference type="NCBI Taxonomy" id="93759"/>
    <lineage>
        <taxon>Eukaryota</taxon>
        <taxon>Viridiplantae</taxon>
        <taxon>Streptophyta</taxon>
        <taxon>Embryophyta</taxon>
        <taxon>Tracheophyta</taxon>
        <taxon>Spermatophyta</taxon>
        <taxon>Magnoliopsida</taxon>
        <taxon>eudicotyledons</taxon>
        <taxon>Gunneridae</taxon>
        <taxon>Pentapetalae</taxon>
        <taxon>rosids</taxon>
        <taxon>malvids</taxon>
        <taxon>Malvales</taxon>
        <taxon>Malvaceae</taxon>
        <taxon>Grewioideae</taxon>
        <taxon>Apeibeae</taxon>
        <taxon>Corchorus</taxon>
    </lineage>
</organism>
<sequence length="420" mass="47837">MIQPSSPTPQHLRHYQLSFLDQIQPPIFMPLVMFYPAEHGVNNSERCKKIKQSLSEALTVYYPLAGRIKDNAFIDCNDEGVLFVEAKANNCHLSEMLENPNPNNHNEFIPLELDDANELPAMVQVTYLDCGGLVVFFGLSHKVGDALSFFMFLNCWAAFARGETDDIITPRFNGATLFPPRDVSGFQTRTGIVKENLVVKRFVFDASEIAEIRAKYIDNNSIIDSRRPTRVEALSAFIWTRFMATTQEKTDLEKMYTVIQAMNLRTRMDPPLPNHYFGNISRPAIAMPLMDKGDGFYDILNQMREAVRKINGEYVKQLQETDKHLNFIKSRAASVMKGEVVGFSFTSLCRFPVYVADFGWGKPVWLGSARLTFKNLCSFFDTKYGDGIEVFLNMKEEDMAKLEADQEFLSYVSKKTSVSF</sequence>
<dbReference type="Pfam" id="PF02458">
    <property type="entry name" value="Transferase"/>
    <property type="match status" value="1"/>
</dbReference>
<comment type="caution">
    <text evidence="4">The sequence shown here is derived from an EMBL/GenBank/DDBJ whole genome shotgun (WGS) entry which is preliminary data.</text>
</comment>
<dbReference type="EMBL" id="AWUE01018265">
    <property type="protein sequence ID" value="OMO81492.1"/>
    <property type="molecule type" value="Genomic_DNA"/>
</dbReference>
<accession>A0A1R3IFX7</accession>
<evidence type="ECO:0000313" key="4">
    <source>
        <dbReference type="EMBL" id="OMO81492.1"/>
    </source>
</evidence>
<evidence type="ECO:0000256" key="1">
    <source>
        <dbReference type="ARBA" id="ARBA00009861"/>
    </source>
</evidence>
<reference evidence="5" key="1">
    <citation type="submission" date="2013-09" db="EMBL/GenBank/DDBJ databases">
        <title>Corchorus olitorius genome sequencing.</title>
        <authorList>
            <person name="Alam M."/>
            <person name="Haque M.S."/>
            <person name="Islam M.S."/>
            <person name="Emdad E.M."/>
            <person name="Islam M.M."/>
            <person name="Ahmed B."/>
            <person name="Halim A."/>
            <person name="Hossen Q.M.M."/>
            <person name="Hossain M.Z."/>
            <person name="Ahmed R."/>
            <person name="Khan M.M."/>
            <person name="Islam R."/>
            <person name="Rashid M.M."/>
            <person name="Khan S.A."/>
            <person name="Rahman M.S."/>
            <person name="Alam M."/>
            <person name="Yahiya A.S."/>
            <person name="Khan M.S."/>
            <person name="Azam M.S."/>
            <person name="Haque T."/>
            <person name="Lashkar M.Z.H."/>
            <person name="Akhand A.I."/>
            <person name="Morshed G."/>
            <person name="Roy S."/>
            <person name="Uddin K.S."/>
            <person name="Rabeya T."/>
            <person name="Hossain A.S."/>
            <person name="Chowdhury A."/>
            <person name="Snigdha A.R."/>
            <person name="Mortoza M.S."/>
            <person name="Matin S.A."/>
            <person name="Hoque S.M.E."/>
            <person name="Islam M.K."/>
            <person name="Roy D.K."/>
            <person name="Haider R."/>
            <person name="Moosa M.M."/>
            <person name="Elias S.M."/>
            <person name="Hasan A.M."/>
            <person name="Jahan S."/>
            <person name="Shafiuddin M."/>
            <person name="Mahmood N."/>
            <person name="Shommy N.S."/>
        </authorList>
    </citation>
    <scope>NUCLEOTIDE SEQUENCE [LARGE SCALE GENOMIC DNA]</scope>
    <source>
        <strain evidence="5">cv. O-4</strain>
    </source>
</reference>
<evidence type="ECO:0000256" key="3">
    <source>
        <dbReference type="ARBA" id="ARBA00023315"/>
    </source>
</evidence>
<dbReference type="PANTHER" id="PTHR31623:SF17">
    <property type="entry name" value="F21J9.9"/>
    <property type="match status" value="1"/>
</dbReference>
<keyword evidence="2 4" id="KW-0808">Transferase</keyword>
<dbReference type="STRING" id="93759.A0A1R3IFX7"/>
<dbReference type="Proteomes" id="UP000187203">
    <property type="component" value="Unassembled WGS sequence"/>
</dbReference>
<name>A0A1R3IFX7_9ROSI</name>
<gene>
    <name evidence="4" type="ORF">COLO4_23570</name>
</gene>
<proteinExistence type="inferred from homology"/>
<dbReference type="AlphaFoldDB" id="A0A1R3IFX7"/>
<dbReference type="Gene3D" id="3.30.559.10">
    <property type="entry name" value="Chloramphenicol acetyltransferase-like domain"/>
    <property type="match status" value="2"/>
</dbReference>
<dbReference type="InterPro" id="IPR023213">
    <property type="entry name" value="CAT-like_dom_sf"/>
</dbReference>
<keyword evidence="5" id="KW-1185">Reference proteome</keyword>
<comment type="similarity">
    <text evidence="1">Belongs to the plant acyltransferase family.</text>
</comment>